<gene>
    <name evidence="2" type="ORF">PCOS0759_LOCUS8142</name>
</gene>
<accession>A0A7S1PIN3</accession>
<proteinExistence type="predicted"/>
<dbReference type="EMBL" id="HBGD01009901">
    <property type="protein sequence ID" value="CAD9084888.1"/>
    <property type="molecule type" value="Transcribed_RNA"/>
</dbReference>
<evidence type="ECO:0000256" key="1">
    <source>
        <dbReference type="SAM" id="MobiDB-lite"/>
    </source>
</evidence>
<reference evidence="2" key="1">
    <citation type="submission" date="2021-01" db="EMBL/GenBank/DDBJ databases">
        <authorList>
            <person name="Corre E."/>
            <person name="Pelletier E."/>
            <person name="Niang G."/>
            <person name="Scheremetjew M."/>
            <person name="Finn R."/>
            <person name="Kale V."/>
            <person name="Holt S."/>
            <person name="Cochrane G."/>
            <person name="Meng A."/>
            <person name="Brown T."/>
            <person name="Cohen L."/>
        </authorList>
    </citation>
    <scope>NUCLEOTIDE SEQUENCE</scope>
    <source>
        <strain evidence="2">WS</strain>
    </source>
</reference>
<feature type="region of interest" description="Disordered" evidence="1">
    <location>
        <begin position="200"/>
        <end position="264"/>
    </location>
</feature>
<dbReference type="AlphaFoldDB" id="A0A7S1PIN3"/>
<evidence type="ECO:0000313" key="2">
    <source>
        <dbReference type="EMBL" id="CAD9084888.1"/>
    </source>
</evidence>
<sequence>MHYEYNLSKIVTYAVPRTPHTRTVDALKRPLLSYKQPFYRPAWYFHLYPQTEQKHIFSSLGLSDSNKDQFINTMKFVNYKFANAIFTTRNGHYGLEAKVSGSGNIVEMTIDSLENKAKFEKLPKRQQALLLQSLTLEACNKAGELKRREIKVAYEQLFDDLYLNCEAEEEADAKKRTENAMQRAAERGFDARGQKLQSAVNNMVQRERHERRGKGGWSGDRNPRGANRPSMFGRSRAMADQRKGGDFNQQRGGAGQRQHQPRSA</sequence>
<protein>
    <submittedName>
        <fullName evidence="2">Uncharacterized protein</fullName>
    </submittedName>
</protein>
<organism evidence="2">
    <name type="scientific">Percolomonas cosmopolitus</name>
    <dbReference type="NCBI Taxonomy" id="63605"/>
    <lineage>
        <taxon>Eukaryota</taxon>
        <taxon>Discoba</taxon>
        <taxon>Heterolobosea</taxon>
        <taxon>Tetramitia</taxon>
        <taxon>Eutetramitia</taxon>
        <taxon>Percolomonadidae</taxon>
        <taxon>Percolomonas</taxon>
    </lineage>
</organism>
<name>A0A7S1PIN3_9EUKA</name>